<dbReference type="EMBL" id="BMAT01003451">
    <property type="protein sequence ID" value="GFS25717.1"/>
    <property type="molecule type" value="Genomic_DNA"/>
</dbReference>
<keyword evidence="3" id="KW-1185">Reference proteome</keyword>
<sequence length="106" mass="11444">MTDYMMMSTIHALLNTSMTSLTTHMTHLMMLTPSKAELGALNPFIVDPDYLPEEDITVEEMVAVENADGAASNPAASRISLPPSMLSTNSKTQKLSRVSIGVSLET</sequence>
<evidence type="ECO:0000313" key="3">
    <source>
        <dbReference type="Proteomes" id="UP000762676"/>
    </source>
</evidence>
<dbReference type="AlphaFoldDB" id="A0AAV4JW04"/>
<feature type="region of interest" description="Disordered" evidence="1">
    <location>
        <begin position="68"/>
        <end position="92"/>
    </location>
</feature>
<evidence type="ECO:0000256" key="1">
    <source>
        <dbReference type="SAM" id="MobiDB-lite"/>
    </source>
</evidence>
<organism evidence="2 3">
    <name type="scientific">Elysia marginata</name>
    <dbReference type="NCBI Taxonomy" id="1093978"/>
    <lineage>
        <taxon>Eukaryota</taxon>
        <taxon>Metazoa</taxon>
        <taxon>Spiralia</taxon>
        <taxon>Lophotrochozoa</taxon>
        <taxon>Mollusca</taxon>
        <taxon>Gastropoda</taxon>
        <taxon>Heterobranchia</taxon>
        <taxon>Euthyneura</taxon>
        <taxon>Panpulmonata</taxon>
        <taxon>Sacoglossa</taxon>
        <taxon>Placobranchoidea</taxon>
        <taxon>Plakobranchidae</taxon>
        <taxon>Elysia</taxon>
    </lineage>
</organism>
<reference evidence="2 3" key="1">
    <citation type="journal article" date="2021" name="Elife">
        <title>Chloroplast acquisition without the gene transfer in kleptoplastic sea slugs, Plakobranchus ocellatus.</title>
        <authorList>
            <person name="Maeda T."/>
            <person name="Takahashi S."/>
            <person name="Yoshida T."/>
            <person name="Shimamura S."/>
            <person name="Takaki Y."/>
            <person name="Nagai Y."/>
            <person name="Toyoda A."/>
            <person name="Suzuki Y."/>
            <person name="Arimoto A."/>
            <person name="Ishii H."/>
            <person name="Satoh N."/>
            <person name="Nishiyama T."/>
            <person name="Hasebe M."/>
            <person name="Maruyama T."/>
            <person name="Minagawa J."/>
            <person name="Obokata J."/>
            <person name="Shigenobu S."/>
        </authorList>
    </citation>
    <scope>NUCLEOTIDE SEQUENCE [LARGE SCALE GENOMIC DNA]</scope>
</reference>
<comment type="caution">
    <text evidence="2">The sequence shown here is derived from an EMBL/GenBank/DDBJ whole genome shotgun (WGS) entry which is preliminary data.</text>
</comment>
<name>A0AAV4JW04_9GAST</name>
<evidence type="ECO:0000313" key="2">
    <source>
        <dbReference type="EMBL" id="GFS25717.1"/>
    </source>
</evidence>
<dbReference type="Proteomes" id="UP000762676">
    <property type="component" value="Unassembled WGS sequence"/>
</dbReference>
<gene>
    <name evidence="2" type="ORF">ElyMa_001694400</name>
</gene>
<accession>A0AAV4JW04</accession>
<protein>
    <submittedName>
        <fullName evidence="2">Uncharacterized protein</fullName>
    </submittedName>
</protein>
<proteinExistence type="predicted"/>